<keyword evidence="1" id="KW-0472">Membrane</keyword>
<dbReference type="Proteomes" id="UP000054279">
    <property type="component" value="Unassembled WGS sequence"/>
</dbReference>
<reference evidence="2 3" key="1">
    <citation type="submission" date="2014-06" db="EMBL/GenBank/DDBJ databases">
        <title>Evolutionary Origins and Diversification of the Mycorrhizal Mutualists.</title>
        <authorList>
            <consortium name="DOE Joint Genome Institute"/>
            <consortium name="Mycorrhizal Genomics Consortium"/>
            <person name="Kohler A."/>
            <person name="Kuo A."/>
            <person name="Nagy L.G."/>
            <person name="Floudas D."/>
            <person name="Copeland A."/>
            <person name="Barry K.W."/>
            <person name="Cichocki N."/>
            <person name="Veneault-Fourrey C."/>
            <person name="LaButti K."/>
            <person name="Lindquist E.A."/>
            <person name="Lipzen A."/>
            <person name="Lundell T."/>
            <person name="Morin E."/>
            <person name="Murat C."/>
            <person name="Riley R."/>
            <person name="Ohm R."/>
            <person name="Sun H."/>
            <person name="Tunlid A."/>
            <person name="Henrissat B."/>
            <person name="Grigoriev I.V."/>
            <person name="Hibbett D.S."/>
            <person name="Martin F."/>
        </authorList>
    </citation>
    <scope>NUCLEOTIDE SEQUENCE [LARGE SCALE GENOMIC DNA]</scope>
    <source>
        <strain evidence="2 3">SS14</strain>
    </source>
</reference>
<protein>
    <submittedName>
        <fullName evidence="2">Unplaced genomic scaffold SPHSTscaffold_104, whole genome shotgun sequence</fullName>
    </submittedName>
</protein>
<sequence>MAVPRKIVIEDTDSSIQYVGPWQQVGLEPEDDGNFGSPYNGTIHATTSDARLSFSFNGSSITAYVTNNGEISKRQAAIYDWVCAVDGSDISAQPLFQWIESNWPLCSASDLEDGPHTFSLSVTTTGKAFYMDSIEYIPSPTVPLDSAIIKIDHTDPALTLSGEWTNLNGVAYSTQSKGAEITLDFIGISVTWVGWIPSQLSHSPSSANYTIDDEDPKTFLLNGLPGNSDTDLFNQTFFSLSNLSPGPHVLKVTHMGTDDQTPLTLEYLFVQNSTVPPDQSTDSSSSPSPSPYLNATATAIIGSRHIPLGALIGGIAGGIVLILLVTALIIWRRKRRSALPMMMPYSYDFSTTSHEQSLISHSPRRDMVETENRLSIYSNIAESDSMHSTMGFHHVGSNIPPLPSVRISQIQLGRGNNPVLLE</sequence>
<evidence type="ECO:0000313" key="3">
    <source>
        <dbReference type="Proteomes" id="UP000054279"/>
    </source>
</evidence>
<accession>A0A0C9VG32</accession>
<dbReference type="Gene3D" id="2.60.120.260">
    <property type="entry name" value="Galactose-binding domain-like"/>
    <property type="match status" value="2"/>
</dbReference>
<dbReference type="HOGENOM" id="CLU_036313_0_0_1"/>
<name>A0A0C9VG32_SPHS4</name>
<dbReference type="EMBL" id="KN837179">
    <property type="protein sequence ID" value="KIJ36346.1"/>
    <property type="molecule type" value="Genomic_DNA"/>
</dbReference>
<proteinExistence type="predicted"/>
<keyword evidence="3" id="KW-1185">Reference proteome</keyword>
<dbReference type="AlphaFoldDB" id="A0A0C9VG32"/>
<keyword evidence="1" id="KW-1133">Transmembrane helix</keyword>
<evidence type="ECO:0000313" key="2">
    <source>
        <dbReference type="EMBL" id="KIJ36346.1"/>
    </source>
</evidence>
<organism evidence="2 3">
    <name type="scientific">Sphaerobolus stellatus (strain SS14)</name>
    <dbReference type="NCBI Taxonomy" id="990650"/>
    <lineage>
        <taxon>Eukaryota</taxon>
        <taxon>Fungi</taxon>
        <taxon>Dikarya</taxon>
        <taxon>Basidiomycota</taxon>
        <taxon>Agaricomycotina</taxon>
        <taxon>Agaricomycetes</taxon>
        <taxon>Phallomycetidae</taxon>
        <taxon>Geastrales</taxon>
        <taxon>Sphaerobolaceae</taxon>
        <taxon>Sphaerobolus</taxon>
    </lineage>
</organism>
<evidence type="ECO:0000256" key="1">
    <source>
        <dbReference type="SAM" id="Phobius"/>
    </source>
</evidence>
<keyword evidence="1" id="KW-0812">Transmembrane</keyword>
<gene>
    <name evidence="2" type="ORF">M422DRAFT_232584</name>
</gene>
<feature type="transmembrane region" description="Helical" evidence="1">
    <location>
        <begin position="308"/>
        <end position="331"/>
    </location>
</feature>
<dbReference type="OrthoDB" id="3052647at2759"/>